<dbReference type="SUPFAM" id="SSF52467">
    <property type="entry name" value="DHS-like NAD/FAD-binding domain"/>
    <property type="match status" value="1"/>
</dbReference>
<dbReference type="Proteomes" id="UP000749559">
    <property type="component" value="Unassembled WGS sequence"/>
</dbReference>
<comment type="caution">
    <text evidence="1">The sequence shown here is derived from an EMBL/GenBank/DDBJ whole genome shotgun (WGS) entry which is preliminary data.</text>
</comment>
<name>A0A8S4PMS4_OWEFU</name>
<sequence length="121" mass="13726">MDSIINFRDNLDDAILDGAINNAEMCDVMISLGSTMTVTPANSLIDTSPKMMSLIICNRQVTDYDHICQGKARRFSEGVRVFGDCDTLMKEIMPLILTSKELSDWENEQSLRLKQYNSKRK</sequence>
<evidence type="ECO:0000313" key="1">
    <source>
        <dbReference type="EMBL" id="CAH1794562.1"/>
    </source>
</evidence>
<evidence type="ECO:0000313" key="2">
    <source>
        <dbReference type="Proteomes" id="UP000749559"/>
    </source>
</evidence>
<evidence type="ECO:0008006" key="3">
    <source>
        <dbReference type="Google" id="ProtNLM"/>
    </source>
</evidence>
<dbReference type="AlphaFoldDB" id="A0A8S4PMS4"/>
<reference evidence="1" key="1">
    <citation type="submission" date="2022-03" db="EMBL/GenBank/DDBJ databases">
        <authorList>
            <person name="Martin C."/>
        </authorList>
    </citation>
    <scope>NUCLEOTIDE SEQUENCE</scope>
</reference>
<gene>
    <name evidence="1" type="ORF">OFUS_LOCUS19235</name>
</gene>
<dbReference type="EMBL" id="CAIIXF020000009">
    <property type="protein sequence ID" value="CAH1794562.1"/>
    <property type="molecule type" value="Genomic_DNA"/>
</dbReference>
<proteinExistence type="predicted"/>
<dbReference type="OrthoDB" id="2919105at2759"/>
<keyword evidence="2" id="KW-1185">Reference proteome</keyword>
<dbReference type="InterPro" id="IPR029035">
    <property type="entry name" value="DHS-like_NAD/FAD-binding_dom"/>
</dbReference>
<organism evidence="1 2">
    <name type="scientific">Owenia fusiformis</name>
    <name type="common">Polychaete worm</name>
    <dbReference type="NCBI Taxonomy" id="6347"/>
    <lineage>
        <taxon>Eukaryota</taxon>
        <taxon>Metazoa</taxon>
        <taxon>Spiralia</taxon>
        <taxon>Lophotrochozoa</taxon>
        <taxon>Annelida</taxon>
        <taxon>Polychaeta</taxon>
        <taxon>Sedentaria</taxon>
        <taxon>Canalipalpata</taxon>
        <taxon>Sabellida</taxon>
        <taxon>Oweniida</taxon>
        <taxon>Oweniidae</taxon>
        <taxon>Owenia</taxon>
    </lineage>
</organism>
<protein>
    <recommendedName>
        <fullName evidence="3">Deacetylase sirtuin-type domain-containing protein</fullName>
    </recommendedName>
</protein>
<dbReference type="Gene3D" id="3.40.50.1220">
    <property type="entry name" value="TPP-binding domain"/>
    <property type="match status" value="1"/>
</dbReference>
<accession>A0A8S4PMS4</accession>